<organism evidence="5 6">
    <name type="scientific">Candidatus Liberibacter ctenarytainae</name>
    <dbReference type="NCBI Taxonomy" id="2020335"/>
    <lineage>
        <taxon>Bacteria</taxon>
        <taxon>Pseudomonadati</taxon>
        <taxon>Pseudomonadota</taxon>
        <taxon>Alphaproteobacteria</taxon>
        <taxon>Hyphomicrobiales</taxon>
        <taxon>Rhizobiaceae</taxon>
        <taxon>Liberibacter</taxon>
    </lineage>
</organism>
<accession>A0A937AEV7</accession>
<evidence type="ECO:0000313" key="6">
    <source>
        <dbReference type="Proteomes" id="UP000736856"/>
    </source>
</evidence>
<feature type="domain" description="Glycosyl transferase family 1" evidence="4">
    <location>
        <begin position="180"/>
        <end position="346"/>
    </location>
</feature>
<dbReference type="GO" id="GO:0016757">
    <property type="term" value="F:glycosyltransferase activity"/>
    <property type="evidence" value="ECO:0007669"/>
    <property type="project" value="UniProtKB-KW"/>
</dbReference>
<dbReference type="SUPFAM" id="SSF53756">
    <property type="entry name" value="UDP-Glycosyltransferase/glycogen phosphorylase"/>
    <property type="match status" value="1"/>
</dbReference>
<reference evidence="5" key="1">
    <citation type="submission" date="2019-02" db="EMBL/GenBank/DDBJ databases">
        <title>A novel Candidatus Liberibacter species associated with the New Zealand native fuchsia psyllid, Ctenarytaina fuchsiae.</title>
        <authorList>
            <person name="Thompson S.M."/>
            <person name="Jorgensen N."/>
            <person name="David C."/>
            <person name="Bulman S.R."/>
            <person name="Smith G.R."/>
        </authorList>
    </citation>
    <scope>NUCLEOTIDE SEQUENCE</scope>
    <source>
        <strain evidence="5">Oxford</strain>
    </source>
</reference>
<dbReference type="Proteomes" id="UP000736856">
    <property type="component" value="Unassembled WGS sequence"/>
</dbReference>
<protein>
    <submittedName>
        <fullName evidence="5">Glycosyltransferase family 1 protein</fullName>
    </submittedName>
</protein>
<dbReference type="EMBL" id="SEOL01000002">
    <property type="protein sequence ID" value="MBL0848813.1"/>
    <property type="molecule type" value="Genomic_DNA"/>
</dbReference>
<keyword evidence="2" id="KW-0328">Glycosyltransferase</keyword>
<keyword evidence="3" id="KW-0808">Transferase</keyword>
<sequence>MRFFKSFGSNNEIEHSYQSIDMNNIDIIAPNLKIKHSGVTSTILSLCPRQRQLGQRLVVFGYLLPKNIARIGILSLLTCWRKPSGGNIRVWHARRNNEMLVGVIMRDVLRMPLKLVFTSSSQRNKTKWSTYLTSRMNKVITTSTKSAYFIKQPNTIIMHGIDTEKFCPTEDKREARCLIKMPENTKLIGCFGRIRKLKGIELFVDCMIRLLPAHPEWTAIIVGRTTLTHYRFKNLLKKRIYESGLGQRILFIEEQYSIENWYRALDIFVAPQIHEGFGLTPLEAMASGIPVVAADVGVFSELLNSKDDKIGTIFPAGDLNALEKSVLDLMNSEEKMLAASIQGRKRAVKYFPIEKEALEIGKVYSRLFKE</sequence>
<gene>
    <name evidence="5" type="ORF">EU981_01745</name>
</gene>
<dbReference type="CDD" id="cd03801">
    <property type="entry name" value="GT4_PimA-like"/>
    <property type="match status" value="1"/>
</dbReference>
<proteinExistence type="inferred from homology"/>
<comment type="similarity">
    <text evidence="1">Belongs to the glycosyltransferase group 1 family. Glycosyltransferase 4 subfamily.</text>
</comment>
<comment type="caution">
    <text evidence="5">The sequence shown here is derived from an EMBL/GenBank/DDBJ whole genome shotgun (WGS) entry which is preliminary data.</text>
</comment>
<dbReference type="AlphaFoldDB" id="A0A937AEV7"/>
<evidence type="ECO:0000259" key="4">
    <source>
        <dbReference type="Pfam" id="PF00534"/>
    </source>
</evidence>
<dbReference type="PANTHER" id="PTHR12526:SF640">
    <property type="entry name" value="COLANIC ACID BIOSYNTHESIS GLYCOSYLTRANSFERASE WCAL-RELATED"/>
    <property type="match status" value="1"/>
</dbReference>
<dbReference type="PANTHER" id="PTHR12526">
    <property type="entry name" value="GLYCOSYLTRANSFERASE"/>
    <property type="match status" value="1"/>
</dbReference>
<evidence type="ECO:0000256" key="3">
    <source>
        <dbReference type="ARBA" id="ARBA00022679"/>
    </source>
</evidence>
<dbReference type="InterPro" id="IPR001296">
    <property type="entry name" value="Glyco_trans_1"/>
</dbReference>
<name>A0A937AEV7_9HYPH</name>
<evidence type="ECO:0000313" key="5">
    <source>
        <dbReference type="EMBL" id="MBL0848813.1"/>
    </source>
</evidence>
<dbReference type="Pfam" id="PF00534">
    <property type="entry name" value="Glycos_transf_1"/>
    <property type="match status" value="1"/>
</dbReference>
<evidence type="ECO:0000256" key="1">
    <source>
        <dbReference type="ARBA" id="ARBA00009481"/>
    </source>
</evidence>
<dbReference type="Gene3D" id="3.40.50.2000">
    <property type="entry name" value="Glycogen Phosphorylase B"/>
    <property type="match status" value="2"/>
</dbReference>
<evidence type="ECO:0000256" key="2">
    <source>
        <dbReference type="ARBA" id="ARBA00022676"/>
    </source>
</evidence>